<proteinExistence type="predicted"/>
<keyword evidence="2" id="KW-1185">Reference proteome</keyword>
<protein>
    <submittedName>
        <fullName evidence="1">Uncharacterized protein</fullName>
    </submittedName>
</protein>
<comment type="caution">
    <text evidence="1">The sequence shown here is derived from an EMBL/GenBank/DDBJ whole genome shotgun (WGS) entry which is preliminary data.</text>
</comment>
<gene>
    <name evidence="1" type="ORF">PYW08_009068</name>
</gene>
<evidence type="ECO:0000313" key="1">
    <source>
        <dbReference type="EMBL" id="KAJ8710553.1"/>
    </source>
</evidence>
<sequence length="512" mass="59114">MSVQCQRFIFKNIAQIHISTQSRDITVLAVSWGAEDLSFPPGFRFGAATAAYQVEGAWNEGGRGESTWDKFVHEDPTRVADRSNGDVACDSYNQWKRDIELAEELGLHFYRFSISWSRILPTGFSNQINEEGANYYNNLIDALLEKGIEPLVTMYHWDLPQSLQDLGGWTNPLIVDWFEDYARVLYNLYGDRIKHWLTLNEPLIMCDGVYNTGVFAPGLFSPEVGAYLCNKYVLLAHAKAWRLYDEEYKPKYHGKVSLANQLVWFDPKTKEDEALAELVIENCAGRYSHAIYSKEGGWPPSIEKHMQELSLKRGYPRSTFPSFTQEEIELIRGTHDYYAFNHYTSRIVRHAKEGEEFSTWPLGDAVDLNLKIEKGEGWANGASSWFFVNPPGIRKQLNWLKQKYGDLEFMITENGFATFEGRDDQDRIQYYRDYLEQVLLAIKEDGVNVTAYTAWTLIDNFEWMDGYSVKFGLYEVDFNDPERKRTARSSAHYYASIIKSHSLDVPTTRNEL</sequence>
<name>A0ACC2Q7P5_9NEOP</name>
<dbReference type="Proteomes" id="UP001231649">
    <property type="component" value="Chromosome 23"/>
</dbReference>
<dbReference type="EMBL" id="CM056799">
    <property type="protein sequence ID" value="KAJ8710553.1"/>
    <property type="molecule type" value="Genomic_DNA"/>
</dbReference>
<evidence type="ECO:0000313" key="2">
    <source>
        <dbReference type="Proteomes" id="UP001231649"/>
    </source>
</evidence>
<organism evidence="1 2">
    <name type="scientific">Mythimna loreyi</name>
    <dbReference type="NCBI Taxonomy" id="667449"/>
    <lineage>
        <taxon>Eukaryota</taxon>
        <taxon>Metazoa</taxon>
        <taxon>Ecdysozoa</taxon>
        <taxon>Arthropoda</taxon>
        <taxon>Hexapoda</taxon>
        <taxon>Insecta</taxon>
        <taxon>Pterygota</taxon>
        <taxon>Neoptera</taxon>
        <taxon>Endopterygota</taxon>
        <taxon>Lepidoptera</taxon>
        <taxon>Glossata</taxon>
        <taxon>Ditrysia</taxon>
        <taxon>Noctuoidea</taxon>
        <taxon>Noctuidae</taxon>
        <taxon>Noctuinae</taxon>
        <taxon>Hadenini</taxon>
        <taxon>Mythimna</taxon>
    </lineage>
</organism>
<accession>A0ACC2Q7P5</accession>
<reference evidence="1" key="1">
    <citation type="submission" date="2023-03" db="EMBL/GenBank/DDBJ databases">
        <title>Chromosome-level genomes of two armyworms, Mythimna separata and Mythimna loreyi, provide insights into the biosynthesis and reception of sex pheromones.</title>
        <authorList>
            <person name="Zhao H."/>
        </authorList>
    </citation>
    <scope>NUCLEOTIDE SEQUENCE</scope>
    <source>
        <strain evidence="1">BeijingLab</strain>
    </source>
</reference>